<keyword evidence="2" id="KW-1185">Reference proteome</keyword>
<dbReference type="EMBL" id="SDRB02002288">
    <property type="protein sequence ID" value="THG19766.1"/>
    <property type="molecule type" value="Genomic_DNA"/>
</dbReference>
<accession>A0A4S4EU30</accession>
<proteinExistence type="predicted"/>
<dbReference type="AlphaFoldDB" id="A0A4S4EU30"/>
<protein>
    <submittedName>
        <fullName evidence="1">Uncharacterized protein</fullName>
    </submittedName>
</protein>
<evidence type="ECO:0000313" key="2">
    <source>
        <dbReference type="Proteomes" id="UP000306102"/>
    </source>
</evidence>
<name>A0A4S4EU30_CAMSN</name>
<sequence>MGLKGEGEEGVEGVDEVFDESPNRGLAWLMRDNKRVSGPQAKPIISFSPVLVLQMKKDNHSRKISYLKVLWIPLESSILVLLAIRTGVTGMVDAKTIERWLTWRNSFAFAMGIRVGGDCGYGQWWSQDSMIGEAKVIEPNQEMDFIRERKYPNRDTRA</sequence>
<comment type="caution">
    <text evidence="1">The sequence shown here is derived from an EMBL/GenBank/DDBJ whole genome shotgun (WGS) entry which is preliminary data.</text>
</comment>
<organism evidence="1 2">
    <name type="scientific">Camellia sinensis var. sinensis</name>
    <name type="common">China tea</name>
    <dbReference type="NCBI Taxonomy" id="542762"/>
    <lineage>
        <taxon>Eukaryota</taxon>
        <taxon>Viridiplantae</taxon>
        <taxon>Streptophyta</taxon>
        <taxon>Embryophyta</taxon>
        <taxon>Tracheophyta</taxon>
        <taxon>Spermatophyta</taxon>
        <taxon>Magnoliopsida</taxon>
        <taxon>eudicotyledons</taxon>
        <taxon>Gunneridae</taxon>
        <taxon>Pentapetalae</taxon>
        <taxon>asterids</taxon>
        <taxon>Ericales</taxon>
        <taxon>Theaceae</taxon>
        <taxon>Camellia</taxon>
    </lineage>
</organism>
<reference evidence="1 2" key="1">
    <citation type="journal article" date="2018" name="Proc. Natl. Acad. Sci. U.S.A.">
        <title>Draft genome sequence of Camellia sinensis var. sinensis provides insights into the evolution of the tea genome and tea quality.</title>
        <authorList>
            <person name="Wei C."/>
            <person name="Yang H."/>
            <person name="Wang S."/>
            <person name="Zhao J."/>
            <person name="Liu C."/>
            <person name="Gao L."/>
            <person name="Xia E."/>
            <person name="Lu Y."/>
            <person name="Tai Y."/>
            <person name="She G."/>
            <person name="Sun J."/>
            <person name="Cao H."/>
            <person name="Tong W."/>
            <person name="Gao Q."/>
            <person name="Li Y."/>
            <person name="Deng W."/>
            <person name="Jiang X."/>
            <person name="Wang W."/>
            <person name="Chen Q."/>
            <person name="Zhang S."/>
            <person name="Li H."/>
            <person name="Wu J."/>
            <person name="Wang P."/>
            <person name="Li P."/>
            <person name="Shi C."/>
            <person name="Zheng F."/>
            <person name="Jian J."/>
            <person name="Huang B."/>
            <person name="Shan D."/>
            <person name="Shi M."/>
            <person name="Fang C."/>
            <person name="Yue Y."/>
            <person name="Li F."/>
            <person name="Li D."/>
            <person name="Wei S."/>
            <person name="Han B."/>
            <person name="Jiang C."/>
            <person name="Yin Y."/>
            <person name="Xia T."/>
            <person name="Zhang Z."/>
            <person name="Bennetzen J.L."/>
            <person name="Zhao S."/>
            <person name="Wan X."/>
        </authorList>
    </citation>
    <scope>NUCLEOTIDE SEQUENCE [LARGE SCALE GENOMIC DNA]</scope>
    <source>
        <strain evidence="2">cv. Shuchazao</strain>
        <tissue evidence="1">Leaf</tissue>
    </source>
</reference>
<gene>
    <name evidence="1" type="ORF">TEA_008320</name>
</gene>
<evidence type="ECO:0000313" key="1">
    <source>
        <dbReference type="EMBL" id="THG19766.1"/>
    </source>
</evidence>
<dbReference type="Proteomes" id="UP000306102">
    <property type="component" value="Unassembled WGS sequence"/>
</dbReference>